<evidence type="ECO:0000313" key="8">
    <source>
        <dbReference type="Proteomes" id="UP000031036"/>
    </source>
</evidence>
<dbReference type="Gene3D" id="2.60.40.3330">
    <property type="match status" value="1"/>
</dbReference>
<dbReference type="InterPro" id="IPR038479">
    <property type="entry name" value="Transthyretin-like_sf"/>
</dbReference>
<reference evidence="7" key="2">
    <citation type="submission" date="2018-11" db="EMBL/GenBank/DDBJ databases">
        <authorList>
            <consortium name="Pathogen Informatics"/>
        </authorList>
    </citation>
    <scope>NUCLEOTIDE SEQUENCE [LARGE SCALE GENOMIC DNA]</scope>
</reference>
<evidence type="ECO:0000256" key="1">
    <source>
        <dbReference type="ARBA" id="ARBA00004613"/>
    </source>
</evidence>
<evidence type="ECO:0000256" key="2">
    <source>
        <dbReference type="ARBA" id="ARBA00010112"/>
    </source>
</evidence>
<dbReference type="Pfam" id="PF01060">
    <property type="entry name" value="TTR-52"/>
    <property type="match status" value="1"/>
</dbReference>
<dbReference type="PANTHER" id="PTHR21700:SF111">
    <property type="entry name" value="TRANSTHYRETIN-LIKE FAMILY PROTEIN"/>
    <property type="match status" value="1"/>
</dbReference>
<keyword evidence="8" id="KW-1185">Reference proteome</keyword>
<organism evidence="6 8">
    <name type="scientific">Toxocara canis</name>
    <name type="common">Canine roundworm</name>
    <dbReference type="NCBI Taxonomy" id="6265"/>
    <lineage>
        <taxon>Eukaryota</taxon>
        <taxon>Metazoa</taxon>
        <taxon>Ecdysozoa</taxon>
        <taxon>Nematoda</taxon>
        <taxon>Chromadorea</taxon>
        <taxon>Rhabditida</taxon>
        <taxon>Spirurina</taxon>
        <taxon>Ascaridomorpha</taxon>
        <taxon>Ascaridoidea</taxon>
        <taxon>Toxocaridae</taxon>
        <taxon>Toxocara</taxon>
    </lineage>
</organism>
<dbReference type="GO" id="GO:0009986">
    <property type="term" value="C:cell surface"/>
    <property type="evidence" value="ECO:0007669"/>
    <property type="project" value="InterPro"/>
</dbReference>
<name>A0A0B2VXE7_TOXCA</name>
<dbReference type="EMBL" id="JPKZ01000752">
    <property type="protein sequence ID" value="KHN85640.1"/>
    <property type="molecule type" value="Genomic_DNA"/>
</dbReference>
<keyword evidence="3" id="KW-0964">Secreted</keyword>
<feature type="chain" id="PRO_5008827543" evidence="5">
    <location>
        <begin position="22"/>
        <end position="142"/>
    </location>
</feature>
<dbReference type="OrthoDB" id="5849824at2759"/>
<reference evidence="6 8" key="1">
    <citation type="submission" date="2014-11" db="EMBL/GenBank/DDBJ databases">
        <title>Genetic blueprint of the zoonotic pathogen Toxocara canis.</title>
        <authorList>
            <person name="Zhu X.-Q."/>
            <person name="Korhonen P.K."/>
            <person name="Cai H."/>
            <person name="Young N.D."/>
            <person name="Nejsum P."/>
            <person name="von Samson-Himmelstjerna G."/>
            <person name="Boag P.R."/>
            <person name="Tan P."/>
            <person name="Li Q."/>
            <person name="Min J."/>
            <person name="Yang Y."/>
            <person name="Wang X."/>
            <person name="Fang X."/>
            <person name="Hall R.S."/>
            <person name="Hofmann A."/>
            <person name="Sternberg P.W."/>
            <person name="Jex A.R."/>
            <person name="Gasser R.B."/>
        </authorList>
    </citation>
    <scope>NUCLEOTIDE SEQUENCE [LARGE SCALE GENOMIC DNA]</scope>
    <source>
        <strain evidence="6">PN_DK_2014</strain>
    </source>
</reference>
<sequence>MYAFYILLVTILLTTATLIHAIIQSTGVKGQLICNGQPAKNIQLKLYDVHAKGSMDEKMAEGRSDKDGKFTVVGFVNRTDQFNPKINIYHDCDDGIKPCQRKFEIYIPDNFTSHSERPNKIYELGKIDLSEKWENETRDCFH</sequence>
<dbReference type="EMBL" id="UYWY01026364">
    <property type="protein sequence ID" value="VDM50407.1"/>
    <property type="molecule type" value="Genomic_DNA"/>
</dbReference>
<comment type="subcellular location">
    <subcellularLocation>
        <location evidence="1">Secreted</location>
    </subcellularLocation>
</comment>
<protein>
    <submittedName>
        <fullName evidence="6">Transthyretin-like protein 5</fullName>
    </submittedName>
</protein>
<evidence type="ECO:0000313" key="7">
    <source>
        <dbReference type="EMBL" id="VDM50407.1"/>
    </source>
</evidence>
<evidence type="ECO:0000256" key="3">
    <source>
        <dbReference type="ARBA" id="ARBA00022525"/>
    </source>
</evidence>
<dbReference type="AlphaFoldDB" id="A0A0B2VXE7"/>
<feature type="signal peptide" evidence="5">
    <location>
        <begin position="1"/>
        <end position="21"/>
    </location>
</feature>
<dbReference type="Proteomes" id="UP000031036">
    <property type="component" value="Unassembled WGS sequence"/>
</dbReference>
<dbReference type="OMA" id="NDNQICK"/>
<proteinExistence type="inferred from homology"/>
<dbReference type="InterPro" id="IPR001534">
    <property type="entry name" value="Transthyretin-like"/>
</dbReference>
<comment type="similarity">
    <text evidence="2">Belongs to the nematode transthyretin-like family.</text>
</comment>
<evidence type="ECO:0000256" key="5">
    <source>
        <dbReference type="SAM" id="SignalP"/>
    </source>
</evidence>
<gene>
    <name evidence="6" type="primary">ttr-5</name>
    <name evidence="6" type="ORF">Tcan_08454</name>
    <name evidence="7" type="ORF">TCNE_LOCUS19086</name>
</gene>
<dbReference type="PANTHER" id="PTHR21700">
    <property type="entry name" value="TRANSTHYRETIN-LIKE FAMILY PROTEIN-RELATED"/>
    <property type="match status" value="1"/>
</dbReference>
<dbReference type="GO" id="GO:0005576">
    <property type="term" value="C:extracellular region"/>
    <property type="evidence" value="ECO:0007669"/>
    <property type="project" value="UniProtKB-SubCell"/>
</dbReference>
<keyword evidence="4 5" id="KW-0732">Signal</keyword>
<accession>A0A0B2VXE7</accession>
<evidence type="ECO:0000256" key="4">
    <source>
        <dbReference type="ARBA" id="ARBA00022729"/>
    </source>
</evidence>
<evidence type="ECO:0000313" key="6">
    <source>
        <dbReference type="EMBL" id="KHN85640.1"/>
    </source>
</evidence>